<evidence type="ECO:0000313" key="2">
    <source>
        <dbReference type="Proteomes" id="UP000694892"/>
    </source>
</evidence>
<proteinExistence type="predicted"/>
<gene>
    <name evidence="1" type="ORF">XELAEV_18012465mg</name>
</gene>
<name>A0A974HYA5_XENLA</name>
<reference evidence="2" key="1">
    <citation type="journal article" date="2016" name="Nature">
        <title>Genome evolution in the allotetraploid frog Xenopus laevis.</title>
        <authorList>
            <person name="Session A.M."/>
            <person name="Uno Y."/>
            <person name="Kwon T."/>
            <person name="Chapman J.A."/>
            <person name="Toyoda A."/>
            <person name="Takahashi S."/>
            <person name="Fukui A."/>
            <person name="Hikosaka A."/>
            <person name="Suzuki A."/>
            <person name="Kondo M."/>
            <person name="van Heeringen S.J."/>
            <person name="Quigley I."/>
            <person name="Heinz S."/>
            <person name="Ogino H."/>
            <person name="Ochi H."/>
            <person name="Hellsten U."/>
            <person name="Lyons J.B."/>
            <person name="Simakov O."/>
            <person name="Putnam N."/>
            <person name="Stites J."/>
            <person name="Kuroki Y."/>
            <person name="Tanaka T."/>
            <person name="Michiue T."/>
            <person name="Watanabe M."/>
            <person name="Bogdanovic O."/>
            <person name="Lister R."/>
            <person name="Georgiou G."/>
            <person name="Paranjpe S.S."/>
            <person name="van Kruijsbergen I."/>
            <person name="Shu S."/>
            <person name="Carlson J."/>
            <person name="Kinoshita T."/>
            <person name="Ohta Y."/>
            <person name="Mawaribuchi S."/>
            <person name="Jenkins J."/>
            <person name="Grimwood J."/>
            <person name="Schmutz J."/>
            <person name="Mitros T."/>
            <person name="Mozaffari S.V."/>
            <person name="Suzuki Y."/>
            <person name="Haramoto Y."/>
            <person name="Yamamoto T.S."/>
            <person name="Takagi C."/>
            <person name="Heald R."/>
            <person name="Miller K."/>
            <person name="Haudenschild C."/>
            <person name="Kitzman J."/>
            <person name="Nakayama T."/>
            <person name="Izutsu Y."/>
            <person name="Robert J."/>
            <person name="Fortriede J."/>
            <person name="Burns K."/>
            <person name="Lotay V."/>
            <person name="Karimi K."/>
            <person name="Yasuoka Y."/>
            <person name="Dichmann D.S."/>
            <person name="Flajnik M.F."/>
            <person name="Houston D.W."/>
            <person name="Shendure J."/>
            <person name="DuPasquier L."/>
            <person name="Vize P.D."/>
            <person name="Zorn A.M."/>
            <person name="Ito M."/>
            <person name="Marcotte E.M."/>
            <person name="Wallingford J.B."/>
            <person name="Ito Y."/>
            <person name="Asashima M."/>
            <person name="Ueno N."/>
            <person name="Matsuda Y."/>
            <person name="Veenstra G.J."/>
            <person name="Fujiyama A."/>
            <person name="Harland R.M."/>
            <person name="Taira M."/>
            <person name="Rokhsar D.S."/>
        </authorList>
    </citation>
    <scope>NUCLEOTIDE SEQUENCE [LARGE SCALE GENOMIC DNA]</scope>
    <source>
        <strain evidence="2">J</strain>
    </source>
</reference>
<sequence length="79" mass="8935">MSTTGTFSCVRIQSCKDISDCCDGDSAYLKVQGIEKILPTSRGGDLMQRLLYREAYWIFTLETRQPKGLNMRFDVACCV</sequence>
<dbReference type="Proteomes" id="UP000694892">
    <property type="component" value="Chromosome 2L"/>
</dbReference>
<accession>A0A974HYA5</accession>
<evidence type="ECO:0000313" key="1">
    <source>
        <dbReference type="EMBL" id="OCT94774.1"/>
    </source>
</evidence>
<dbReference type="AlphaFoldDB" id="A0A974HYA5"/>
<dbReference type="EMBL" id="CM004468">
    <property type="protein sequence ID" value="OCT94774.1"/>
    <property type="molecule type" value="Genomic_DNA"/>
</dbReference>
<organism evidence="1 2">
    <name type="scientific">Xenopus laevis</name>
    <name type="common">African clawed frog</name>
    <dbReference type="NCBI Taxonomy" id="8355"/>
    <lineage>
        <taxon>Eukaryota</taxon>
        <taxon>Metazoa</taxon>
        <taxon>Chordata</taxon>
        <taxon>Craniata</taxon>
        <taxon>Vertebrata</taxon>
        <taxon>Euteleostomi</taxon>
        <taxon>Amphibia</taxon>
        <taxon>Batrachia</taxon>
        <taxon>Anura</taxon>
        <taxon>Pipoidea</taxon>
        <taxon>Pipidae</taxon>
        <taxon>Xenopodinae</taxon>
        <taxon>Xenopus</taxon>
        <taxon>Xenopus</taxon>
    </lineage>
</organism>
<protein>
    <submittedName>
        <fullName evidence="1">Uncharacterized protein</fullName>
    </submittedName>
</protein>